<reference evidence="1" key="1">
    <citation type="journal article" date="2020" name="Nature">
        <title>Giant virus diversity and host interactions through global metagenomics.</title>
        <authorList>
            <person name="Schulz F."/>
            <person name="Roux S."/>
            <person name="Paez-Espino D."/>
            <person name="Jungbluth S."/>
            <person name="Walsh D.A."/>
            <person name="Denef V.J."/>
            <person name="McMahon K.D."/>
            <person name="Konstantinidis K.T."/>
            <person name="Eloe-Fadrosh E.A."/>
            <person name="Kyrpides N.C."/>
            <person name="Woyke T."/>
        </authorList>
    </citation>
    <scope>NUCLEOTIDE SEQUENCE</scope>
    <source>
        <strain evidence="1">GVMAG-S-1038524-41</strain>
    </source>
</reference>
<organism evidence="1">
    <name type="scientific">viral metagenome</name>
    <dbReference type="NCBI Taxonomy" id="1070528"/>
    <lineage>
        <taxon>unclassified sequences</taxon>
        <taxon>metagenomes</taxon>
        <taxon>organismal metagenomes</taxon>
    </lineage>
</organism>
<proteinExistence type="predicted"/>
<evidence type="ECO:0000313" key="1">
    <source>
        <dbReference type="EMBL" id="QHU06931.1"/>
    </source>
</evidence>
<dbReference type="AlphaFoldDB" id="A0A6C0JPX2"/>
<dbReference type="EMBL" id="MN740669">
    <property type="protein sequence ID" value="QHU06931.1"/>
    <property type="molecule type" value="Genomic_DNA"/>
</dbReference>
<protein>
    <submittedName>
        <fullName evidence="1">Uncharacterized protein</fullName>
    </submittedName>
</protein>
<accession>A0A6C0JPX2</accession>
<name>A0A6C0JPX2_9ZZZZ</name>
<sequence>MPKRHQNNSKNKKYTPTCEHKLIRTDGIITCSNCHQTAISNLPNLPIQEHDRVDFME</sequence>